<proteinExistence type="predicted"/>
<dbReference type="AlphaFoldDB" id="A0A7M5V6J8"/>
<protein>
    <recommendedName>
        <fullName evidence="5">Cnidarian restricted protein</fullName>
    </recommendedName>
</protein>
<organism evidence="3 4">
    <name type="scientific">Clytia hemisphaerica</name>
    <dbReference type="NCBI Taxonomy" id="252671"/>
    <lineage>
        <taxon>Eukaryota</taxon>
        <taxon>Metazoa</taxon>
        <taxon>Cnidaria</taxon>
        <taxon>Hydrozoa</taxon>
        <taxon>Hydroidolina</taxon>
        <taxon>Leptothecata</taxon>
        <taxon>Obeliida</taxon>
        <taxon>Clytiidae</taxon>
        <taxon>Clytia</taxon>
    </lineage>
</organism>
<dbReference type="Proteomes" id="UP000594262">
    <property type="component" value="Unplaced"/>
</dbReference>
<feature type="transmembrane region" description="Helical" evidence="1">
    <location>
        <begin position="63"/>
        <end position="91"/>
    </location>
</feature>
<evidence type="ECO:0000256" key="1">
    <source>
        <dbReference type="SAM" id="Phobius"/>
    </source>
</evidence>
<keyword evidence="1" id="KW-0812">Transmembrane</keyword>
<dbReference type="OrthoDB" id="7690434at2759"/>
<accession>A0A7M5V6J8</accession>
<keyword evidence="1" id="KW-1133">Transmembrane helix</keyword>
<keyword evidence="4" id="KW-1185">Reference proteome</keyword>
<evidence type="ECO:0000313" key="3">
    <source>
        <dbReference type="EnsemblMetazoa" id="CLYHEMP008407.2"/>
    </source>
</evidence>
<dbReference type="EnsemblMetazoa" id="CLYHEMT008407.2">
    <property type="protein sequence ID" value="CLYHEMP008407.2"/>
    <property type="gene ID" value="CLYHEMG008407"/>
</dbReference>
<sequence length="125" mass="14386">MRLSLLWQRSFSSCRWIWMFLLAVYIQEILASSPKNGTTESSSDHEDEDNHGRVSITFTNDQIYIVIGIVLTLYLIGYFLILFAAGGFDLIDEDQVKFRVTAQTARKPGERHVTKLKEKTVKKNN</sequence>
<keyword evidence="1" id="KW-0472">Membrane</keyword>
<reference evidence="3" key="1">
    <citation type="submission" date="2021-01" db="UniProtKB">
        <authorList>
            <consortium name="EnsemblMetazoa"/>
        </authorList>
    </citation>
    <scope>IDENTIFICATION</scope>
</reference>
<evidence type="ECO:0000313" key="4">
    <source>
        <dbReference type="Proteomes" id="UP000594262"/>
    </source>
</evidence>
<feature type="chain" id="PRO_5029895250" description="Cnidarian restricted protein" evidence="2">
    <location>
        <begin position="32"/>
        <end position="125"/>
    </location>
</feature>
<evidence type="ECO:0008006" key="5">
    <source>
        <dbReference type="Google" id="ProtNLM"/>
    </source>
</evidence>
<evidence type="ECO:0000256" key="2">
    <source>
        <dbReference type="SAM" id="SignalP"/>
    </source>
</evidence>
<keyword evidence="2" id="KW-0732">Signal</keyword>
<name>A0A7M5V6J8_9CNID</name>
<feature type="signal peptide" evidence="2">
    <location>
        <begin position="1"/>
        <end position="31"/>
    </location>
</feature>